<feature type="binding site" evidence="4">
    <location>
        <begin position="65"/>
        <end position="69"/>
    </location>
    <ligand>
        <name>D-ribulose 5-phosphate</name>
        <dbReference type="ChEBI" id="CHEBI:58121"/>
    </ligand>
</feature>
<dbReference type="InterPro" id="IPR036569">
    <property type="entry name" value="RpiB_LacA_LacB_sf"/>
</dbReference>
<dbReference type="Pfam" id="PF02502">
    <property type="entry name" value="LacAB_rpiB"/>
    <property type="match status" value="1"/>
</dbReference>
<evidence type="ECO:0000256" key="4">
    <source>
        <dbReference type="PIRSR" id="PIRSR005384-2"/>
    </source>
</evidence>
<organism evidence="5 6">
    <name type="scientific">Halobacteriovorax marinus</name>
    <dbReference type="NCBI Taxonomy" id="97084"/>
    <lineage>
        <taxon>Bacteria</taxon>
        <taxon>Pseudomonadati</taxon>
        <taxon>Bdellovibrionota</taxon>
        <taxon>Bacteriovoracia</taxon>
        <taxon>Bacteriovoracales</taxon>
        <taxon>Halobacteriovoraceae</taxon>
        <taxon>Halobacteriovorax</taxon>
    </lineage>
</organism>
<dbReference type="PANTHER" id="PTHR30345:SF0">
    <property type="entry name" value="DNA DAMAGE-REPAIR_TOLERATION PROTEIN DRT102"/>
    <property type="match status" value="1"/>
</dbReference>
<comment type="caution">
    <text evidence="5">The sequence shown here is derived from an EMBL/GenBank/DDBJ whole genome shotgun (WGS) entry which is preliminary data.</text>
</comment>
<evidence type="ECO:0000256" key="2">
    <source>
        <dbReference type="ARBA" id="ARBA00023235"/>
    </source>
</evidence>
<feature type="binding site" evidence="4">
    <location>
        <position position="131"/>
    </location>
    <ligand>
        <name>D-ribulose 5-phosphate</name>
        <dbReference type="ChEBI" id="CHEBI:58121"/>
    </ligand>
</feature>
<dbReference type="InterPro" id="IPR003500">
    <property type="entry name" value="RpiB_LacA_LacB"/>
</dbReference>
<evidence type="ECO:0000313" key="5">
    <source>
        <dbReference type="EMBL" id="OUR93472.1"/>
    </source>
</evidence>
<evidence type="ECO:0000256" key="1">
    <source>
        <dbReference type="ARBA" id="ARBA00008754"/>
    </source>
</evidence>
<dbReference type="SUPFAM" id="SSF89623">
    <property type="entry name" value="Ribose/Galactose isomerase RpiB/AlsB"/>
    <property type="match status" value="1"/>
</dbReference>
<sequence>MKIYIGCDHAAFEEKEILKQHLIDLGHLVEDVGTHKNERCDYPDYAAALAKGVAKDDAKGILLCGSGIGVSMVANRFKGIRAALCRTEHDAKLSIEHNNANVMCVGARTNSIDEIKSMIDSWLFAEFQFGRHSDRIEKFTDLGEDV</sequence>
<name>A0A1Y5F2C8_9BACT</name>
<accession>A0A1Y5F2C8</accession>
<dbReference type="NCBIfam" id="NF004051">
    <property type="entry name" value="PRK05571.1"/>
    <property type="match status" value="1"/>
</dbReference>
<feature type="binding site" evidence="4">
    <location>
        <begin position="8"/>
        <end position="9"/>
    </location>
    <ligand>
        <name>D-ribulose 5-phosphate</name>
        <dbReference type="ChEBI" id="CHEBI:58121"/>
    </ligand>
</feature>
<feature type="binding site" evidence="4">
    <location>
        <position position="98"/>
    </location>
    <ligand>
        <name>D-ribulose 5-phosphate</name>
        <dbReference type="ChEBI" id="CHEBI:58121"/>
    </ligand>
</feature>
<proteinExistence type="inferred from homology"/>
<protein>
    <submittedName>
        <fullName evidence="5">Ribose 5-phosphate isomerase B</fullName>
    </submittedName>
</protein>
<feature type="active site" description="Proton donor" evidence="3">
    <location>
        <position position="97"/>
    </location>
</feature>
<dbReference type="GO" id="GO:0016861">
    <property type="term" value="F:intramolecular oxidoreductase activity, interconverting aldoses and ketoses"/>
    <property type="evidence" value="ECO:0007669"/>
    <property type="project" value="UniProtKB-ARBA"/>
</dbReference>
<dbReference type="EMBL" id="MAAO01000015">
    <property type="protein sequence ID" value="OUR93472.1"/>
    <property type="molecule type" value="Genomic_DNA"/>
</dbReference>
<dbReference type="GO" id="GO:0005975">
    <property type="term" value="P:carbohydrate metabolic process"/>
    <property type="evidence" value="ECO:0007669"/>
    <property type="project" value="InterPro"/>
</dbReference>
<feature type="binding site" evidence="4">
    <location>
        <position position="135"/>
    </location>
    <ligand>
        <name>D-ribulose 5-phosphate</name>
        <dbReference type="ChEBI" id="CHEBI:58121"/>
    </ligand>
</feature>
<dbReference type="InterPro" id="IPR004785">
    <property type="entry name" value="RpiB"/>
</dbReference>
<dbReference type="AlphaFoldDB" id="A0A1Y5F2C8"/>
<feature type="active site" description="Proton acceptor" evidence="3">
    <location>
        <position position="64"/>
    </location>
</feature>
<reference evidence="6" key="1">
    <citation type="journal article" date="2017" name="Proc. Natl. Acad. Sci. U.S.A.">
        <title>Simulation of Deepwater Horizon oil plume reveals substrate specialization within a complex community of hydrocarbon-degraders.</title>
        <authorList>
            <person name="Hu P."/>
            <person name="Dubinsky E.A."/>
            <person name="Probst A.J."/>
            <person name="Wang J."/>
            <person name="Sieber C.M.K."/>
            <person name="Tom L.M."/>
            <person name="Gardinali P."/>
            <person name="Banfield J.F."/>
            <person name="Atlas R.M."/>
            <person name="Andersen G.L."/>
        </authorList>
    </citation>
    <scope>NUCLEOTIDE SEQUENCE [LARGE SCALE GENOMIC DNA]</scope>
</reference>
<dbReference type="NCBIfam" id="TIGR00689">
    <property type="entry name" value="rpiB_lacA_lacB"/>
    <property type="match status" value="1"/>
</dbReference>
<dbReference type="Gene3D" id="3.40.1400.10">
    <property type="entry name" value="Sugar-phosphate isomerase, RpiB/LacA/LacB"/>
    <property type="match status" value="1"/>
</dbReference>
<feature type="binding site" evidence="4">
    <location>
        <position position="108"/>
    </location>
    <ligand>
        <name>D-ribulose 5-phosphate</name>
        <dbReference type="ChEBI" id="CHEBI:58121"/>
    </ligand>
</feature>
<keyword evidence="2 5" id="KW-0413">Isomerase</keyword>
<dbReference type="NCBIfam" id="TIGR01120">
    <property type="entry name" value="rpiB"/>
    <property type="match status" value="1"/>
</dbReference>
<comment type="similarity">
    <text evidence="1">Belongs to the LacAB/RpiB family.</text>
</comment>
<gene>
    <name evidence="5" type="ORF">A9Q84_18535</name>
</gene>
<evidence type="ECO:0000256" key="3">
    <source>
        <dbReference type="PIRSR" id="PIRSR005384-1"/>
    </source>
</evidence>
<evidence type="ECO:0000313" key="6">
    <source>
        <dbReference type="Proteomes" id="UP000196531"/>
    </source>
</evidence>
<dbReference type="PIRSF" id="PIRSF005384">
    <property type="entry name" value="RpiB_LacA_B"/>
    <property type="match status" value="1"/>
</dbReference>
<dbReference type="Proteomes" id="UP000196531">
    <property type="component" value="Unassembled WGS sequence"/>
</dbReference>
<dbReference type="PANTHER" id="PTHR30345">
    <property type="entry name" value="RIBOSE-5-PHOSPHATE ISOMERASE B"/>
    <property type="match status" value="1"/>
</dbReference>